<dbReference type="AlphaFoldDB" id="A0A0F3MI57"/>
<dbReference type="InterPro" id="IPR004095">
    <property type="entry name" value="TGS"/>
</dbReference>
<protein>
    <recommendedName>
        <fullName evidence="3">TGS domain-containing protein</fullName>
    </recommendedName>
</protein>
<dbReference type="Pfam" id="PF06071">
    <property type="entry name" value="YchF-GTPase_C"/>
    <property type="match status" value="1"/>
</dbReference>
<dbReference type="PROSITE" id="PS51880">
    <property type="entry name" value="TGS"/>
    <property type="match status" value="1"/>
</dbReference>
<dbReference type="Gene3D" id="3.10.20.30">
    <property type="match status" value="1"/>
</dbReference>
<dbReference type="SUPFAM" id="SSF52540">
    <property type="entry name" value="P-loop containing nucleoside triphosphate hydrolases"/>
    <property type="match status" value="1"/>
</dbReference>
<sequence length="221" mass="25386">MPALEKKSRGGDLQSKEEIELLYQAQQILRNGQPVRKLLSYCDNKQKFDRLHLLTTKPIIYVCNVLEHEVISGNAWYQNVQDNMSNQSDVIIISASIESEIAALNNLEEKKDYLNIWGLKETGLNRIIRSCYKLFDLNSYFTVGPKEARAWTIVKGTLAPQAAGVIHTDFERGFIKAEVISYEDYIKYSGELKAKEHGRLRIEGKDYIVQDGDIIHFRFNV</sequence>
<organism evidence="4 5">
    <name type="scientific">Orientia chuto str. Dubai</name>
    <dbReference type="NCBI Taxonomy" id="1359168"/>
    <lineage>
        <taxon>Bacteria</taxon>
        <taxon>Pseudomonadati</taxon>
        <taxon>Pseudomonadota</taxon>
        <taxon>Alphaproteobacteria</taxon>
        <taxon>Rickettsiales</taxon>
        <taxon>Rickettsiaceae</taxon>
        <taxon>Rickettsieae</taxon>
        <taxon>Orientia</taxon>
    </lineage>
</organism>
<dbReference type="GO" id="GO:0016887">
    <property type="term" value="F:ATP hydrolysis activity"/>
    <property type="evidence" value="ECO:0007669"/>
    <property type="project" value="TreeGrafter"/>
</dbReference>
<gene>
    <name evidence="4" type="ORF">OCHUTO_0830</name>
</gene>
<keyword evidence="1" id="KW-0547">Nucleotide-binding</keyword>
<dbReference type="InterPro" id="IPR023192">
    <property type="entry name" value="TGS-like_dom_sf"/>
</dbReference>
<evidence type="ECO:0000259" key="3">
    <source>
        <dbReference type="PROSITE" id="PS51880"/>
    </source>
</evidence>
<name>A0A0F3MI57_9RICK</name>
<evidence type="ECO:0000256" key="1">
    <source>
        <dbReference type="ARBA" id="ARBA00022741"/>
    </source>
</evidence>
<dbReference type="InterPro" id="IPR012676">
    <property type="entry name" value="TGS-like"/>
</dbReference>
<dbReference type="PATRIC" id="fig|1359168.3.peg.560"/>
<evidence type="ECO:0000313" key="4">
    <source>
        <dbReference type="EMBL" id="KJV55453.1"/>
    </source>
</evidence>
<dbReference type="FunFam" id="3.10.20.30:FF:000001">
    <property type="entry name" value="Ribosome-binding ATPase YchF"/>
    <property type="match status" value="1"/>
</dbReference>
<dbReference type="Proteomes" id="UP000033616">
    <property type="component" value="Unassembled WGS sequence"/>
</dbReference>
<keyword evidence="5" id="KW-1185">Reference proteome</keyword>
<dbReference type="SUPFAM" id="SSF81271">
    <property type="entry name" value="TGS-like"/>
    <property type="match status" value="1"/>
</dbReference>
<keyword evidence="2" id="KW-0067">ATP-binding</keyword>
<dbReference type="STRING" id="1359168.OCHUTO_0830"/>
<dbReference type="InterPro" id="IPR012675">
    <property type="entry name" value="Beta-grasp_dom_sf"/>
</dbReference>
<comment type="caution">
    <text evidence="4">The sequence shown here is derived from an EMBL/GenBank/DDBJ whole genome shotgun (WGS) entry which is preliminary data.</text>
</comment>
<dbReference type="GO" id="GO:0005737">
    <property type="term" value="C:cytoplasm"/>
    <property type="evidence" value="ECO:0007669"/>
    <property type="project" value="TreeGrafter"/>
</dbReference>
<dbReference type="EMBL" id="LANP01000022">
    <property type="protein sequence ID" value="KJV55453.1"/>
    <property type="molecule type" value="Genomic_DNA"/>
</dbReference>
<dbReference type="Gene3D" id="1.10.150.300">
    <property type="entry name" value="TGS-like domain"/>
    <property type="match status" value="1"/>
</dbReference>
<evidence type="ECO:0000256" key="2">
    <source>
        <dbReference type="ARBA" id="ARBA00022840"/>
    </source>
</evidence>
<accession>A0A0F3MI57</accession>
<dbReference type="PANTHER" id="PTHR23305:SF18">
    <property type="entry name" value="OBG-TYPE G DOMAIN-CONTAINING PROTEIN"/>
    <property type="match status" value="1"/>
</dbReference>
<reference evidence="4 5" key="1">
    <citation type="submission" date="2015-02" db="EMBL/GenBank/DDBJ databases">
        <title>Genome Sequencing of Rickettsiales.</title>
        <authorList>
            <person name="Daugherty S.C."/>
            <person name="Su Q."/>
            <person name="Abolude K."/>
            <person name="Beier-Sexton M."/>
            <person name="Carlyon J.A."/>
            <person name="Carter R."/>
            <person name="Day N.P."/>
            <person name="Dumler S.J."/>
            <person name="Dyachenko V."/>
            <person name="Godinez A."/>
            <person name="Kurtti T.J."/>
            <person name="Lichay M."/>
            <person name="Mullins K.E."/>
            <person name="Ott S."/>
            <person name="Pappas-Brown V."/>
            <person name="Paris D.H."/>
            <person name="Patel P."/>
            <person name="Richards A.L."/>
            <person name="Sadzewicz L."/>
            <person name="Sears K."/>
            <person name="Seidman D."/>
            <person name="Sengamalay N."/>
            <person name="Stenos J."/>
            <person name="Tallon L.J."/>
            <person name="Vincent G."/>
            <person name="Fraser C.M."/>
            <person name="Munderloh U."/>
            <person name="Dunning-Hotopp J.C."/>
        </authorList>
    </citation>
    <scope>NUCLEOTIDE SEQUENCE [LARGE SCALE GENOMIC DNA]</scope>
    <source>
        <strain evidence="4 5">Fuller</strain>
    </source>
</reference>
<evidence type="ECO:0000313" key="5">
    <source>
        <dbReference type="Proteomes" id="UP000033616"/>
    </source>
</evidence>
<dbReference type="CDD" id="cd04867">
    <property type="entry name" value="TGS_YchF_OLA1"/>
    <property type="match status" value="1"/>
</dbReference>
<proteinExistence type="predicted"/>
<feature type="domain" description="TGS" evidence="3">
    <location>
        <begin position="136"/>
        <end position="219"/>
    </location>
</feature>
<dbReference type="InterPro" id="IPR013029">
    <property type="entry name" value="YchF_C"/>
</dbReference>
<dbReference type="GO" id="GO:0005524">
    <property type="term" value="F:ATP binding"/>
    <property type="evidence" value="ECO:0007669"/>
    <property type="project" value="UniProtKB-KW"/>
</dbReference>
<dbReference type="InterPro" id="IPR027417">
    <property type="entry name" value="P-loop_NTPase"/>
</dbReference>
<dbReference type="PANTHER" id="PTHR23305">
    <property type="entry name" value="OBG GTPASE FAMILY"/>
    <property type="match status" value="1"/>
</dbReference>